<proteinExistence type="predicted"/>
<comment type="caution">
    <text evidence="1">The sequence shown here is derived from an EMBL/GenBank/DDBJ whole genome shotgun (WGS) entry which is preliminary data.</text>
</comment>
<evidence type="ECO:0000313" key="1">
    <source>
        <dbReference type="EMBL" id="KRY25020.1"/>
    </source>
</evidence>
<dbReference type="InParanoid" id="A0A0V1AL50"/>
<name>A0A0V1AL50_TRISP</name>
<organism evidence="1 2">
    <name type="scientific">Trichinella spiralis</name>
    <name type="common">Trichina worm</name>
    <dbReference type="NCBI Taxonomy" id="6334"/>
    <lineage>
        <taxon>Eukaryota</taxon>
        <taxon>Metazoa</taxon>
        <taxon>Ecdysozoa</taxon>
        <taxon>Nematoda</taxon>
        <taxon>Enoplea</taxon>
        <taxon>Dorylaimia</taxon>
        <taxon>Trichinellida</taxon>
        <taxon>Trichinellidae</taxon>
        <taxon>Trichinella</taxon>
    </lineage>
</organism>
<accession>A0A0V1AL50</accession>
<evidence type="ECO:0000313" key="2">
    <source>
        <dbReference type="Proteomes" id="UP000054776"/>
    </source>
</evidence>
<reference evidence="1 2" key="1">
    <citation type="submission" date="2015-01" db="EMBL/GenBank/DDBJ databases">
        <title>Evolution of Trichinella species and genotypes.</title>
        <authorList>
            <person name="Korhonen P.K."/>
            <person name="Edoardo P."/>
            <person name="Giuseppe L.R."/>
            <person name="Gasser R.B."/>
        </authorList>
    </citation>
    <scope>NUCLEOTIDE SEQUENCE [LARGE SCALE GENOMIC DNA]</scope>
    <source>
        <strain evidence="1">ISS3</strain>
    </source>
</reference>
<gene>
    <name evidence="1" type="ORF">T01_15211</name>
</gene>
<protein>
    <submittedName>
        <fullName evidence="1">Uncharacterized protein</fullName>
    </submittedName>
</protein>
<dbReference type="EMBL" id="JYDH01001244">
    <property type="protein sequence ID" value="KRY25020.1"/>
    <property type="molecule type" value="Genomic_DNA"/>
</dbReference>
<keyword evidence="2" id="KW-1185">Reference proteome</keyword>
<dbReference type="Proteomes" id="UP000054776">
    <property type="component" value="Unassembled WGS sequence"/>
</dbReference>
<sequence length="122" mass="13809">MYHSNVSGRSDLRALLIASFIGRVSFVNNGWRELKETPSSNWKIPCQAFMFADYAIKFSTKCEATHRHTSIKVAVAGERAQFSFDVVFSAVVSLRRSFVRVCVQACLWMGSTENGMWWYVAG</sequence>
<dbReference type="AlphaFoldDB" id="A0A0V1AL50"/>